<dbReference type="PROSITE" id="PS50835">
    <property type="entry name" value="IG_LIKE"/>
    <property type="match status" value="2"/>
</dbReference>
<keyword evidence="11" id="KW-1185">Reference proteome</keyword>
<evidence type="ECO:0000256" key="8">
    <source>
        <dbReference type="SAM" id="Phobius"/>
    </source>
</evidence>
<proteinExistence type="predicted"/>
<feature type="transmembrane region" description="Helical" evidence="8">
    <location>
        <begin position="258"/>
        <end position="281"/>
    </location>
</feature>
<evidence type="ECO:0000259" key="10">
    <source>
        <dbReference type="PROSITE" id="PS50835"/>
    </source>
</evidence>
<evidence type="ECO:0000256" key="2">
    <source>
        <dbReference type="ARBA" id="ARBA00022475"/>
    </source>
</evidence>
<feature type="signal peptide" evidence="9">
    <location>
        <begin position="1"/>
        <end position="30"/>
    </location>
</feature>
<dbReference type="InterPro" id="IPR052051">
    <property type="entry name" value="TCR_complex_component"/>
</dbReference>
<keyword evidence="6" id="KW-1015">Disulfide bond</keyword>
<sequence>MIRLAALILLRTASLLFVCLSAALIQTGDASHQISLTVAELSHDVTLHCEVSRKVVRYINWYKQSLGQMPQAVAGGVFGQKSIDEFTNPRFTVTEEESRFSLTIRNVSKEDEATYFCQTATAFSTMFVNGTFLVVNDSNQQKSVFVTQSPKTESVQLGDTATLHCSLLSKETQSNVQCPGEHSVYWFRTGSGGFHPNIIYTQRNSSDEDRGRSCDYRLSKAIRGSADTGTYYCAVVTCGQILLGEGTTVDTRSGLDPVVLVLGGLLACCVTVIILLICGLCKGERNVPHDLVHDKSTTDRSNNLDDQTTEVNYAAVDFSTRRKKREKTEMRQFPGASVYSSLNCHN</sequence>
<dbReference type="InterPro" id="IPR013783">
    <property type="entry name" value="Ig-like_fold"/>
</dbReference>
<dbReference type="Gene3D" id="2.60.40.10">
    <property type="entry name" value="Immunoglobulins"/>
    <property type="match status" value="2"/>
</dbReference>
<evidence type="ECO:0000256" key="5">
    <source>
        <dbReference type="ARBA" id="ARBA00023136"/>
    </source>
</evidence>
<protein>
    <submittedName>
        <fullName evidence="12">Uncharacterized protein LOC114442345 isoform X1</fullName>
    </submittedName>
</protein>
<dbReference type="RefSeq" id="XP_028271607.1">
    <property type="nucleotide sequence ID" value="XM_028415806.1"/>
</dbReference>
<dbReference type="AlphaFoldDB" id="A0A6P7J477"/>
<evidence type="ECO:0000313" key="12">
    <source>
        <dbReference type="RefSeq" id="XP_028271607.1"/>
    </source>
</evidence>
<dbReference type="InterPro" id="IPR036179">
    <property type="entry name" value="Ig-like_dom_sf"/>
</dbReference>
<keyword evidence="8" id="KW-0812">Transmembrane</keyword>
<keyword evidence="4" id="KW-0391">Immunity</keyword>
<feature type="domain" description="Ig-like" evidence="10">
    <location>
        <begin position="45"/>
        <end position="129"/>
    </location>
</feature>
<accession>A0A6P7J477</accession>
<keyword evidence="3 9" id="KW-0732">Signal</keyword>
<keyword evidence="8" id="KW-1133">Transmembrane helix</keyword>
<reference evidence="12" key="1">
    <citation type="submission" date="2025-08" db="UniProtKB">
        <authorList>
            <consortium name="RefSeq"/>
        </authorList>
    </citation>
    <scope>IDENTIFICATION</scope>
</reference>
<feature type="chain" id="PRO_5027709597" evidence="9">
    <location>
        <begin position="31"/>
        <end position="346"/>
    </location>
</feature>
<dbReference type="GO" id="GO:0005886">
    <property type="term" value="C:plasma membrane"/>
    <property type="evidence" value="ECO:0007669"/>
    <property type="project" value="UniProtKB-SubCell"/>
</dbReference>
<keyword evidence="5 8" id="KW-0472">Membrane</keyword>
<dbReference type="GO" id="GO:0009617">
    <property type="term" value="P:response to bacterium"/>
    <property type="evidence" value="ECO:0007669"/>
    <property type="project" value="TreeGrafter"/>
</dbReference>
<dbReference type="PANTHER" id="PTHR19433:SF133">
    <property type="entry name" value="IMMUNE-TYPE RECEPTOR 5 PRECURSOR-RELATED"/>
    <property type="match status" value="1"/>
</dbReference>
<dbReference type="InterPro" id="IPR003599">
    <property type="entry name" value="Ig_sub"/>
</dbReference>
<evidence type="ECO:0000313" key="11">
    <source>
        <dbReference type="Proteomes" id="UP000515145"/>
    </source>
</evidence>
<dbReference type="SMART" id="SM00408">
    <property type="entry name" value="IGc2"/>
    <property type="match status" value="1"/>
</dbReference>
<evidence type="ECO:0000256" key="7">
    <source>
        <dbReference type="ARBA" id="ARBA00023180"/>
    </source>
</evidence>
<dbReference type="OrthoDB" id="8947657at2759"/>
<dbReference type="GeneID" id="114442345"/>
<evidence type="ECO:0000256" key="9">
    <source>
        <dbReference type="SAM" id="SignalP"/>
    </source>
</evidence>
<dbReference type="CDD" id="cd00099">
    <property type="entry name" value="IgV"/>
    <property type="match status" value="2"/>
</dbReference>
<dbReference type="GO" id="GO:0002376">
    <property type="term" value="P:immune system process"/>
    <property type="evidence" value="ECO:0007669"/>
    <property type="project" value="UniProtKB-KW"/>
</dbReference>
<dbReference type="Proteomes" id="UP000515145">
    <property type="component" value="Chromosome 10"/>
</dbReference>
<keyword evidence="2" id="KW-1003">Cell membrane</keyword>
<keyword evidence="7" id="KW-0325">Glycoprotein</keyword>
<gene>
    <name evidence="12" type="primary">LOC114442345</name>
</gene>
<dbReference type="InParanoid" id="A0A6P7J477"/>
<comment type="subcellular location">
    <subcellularLocation>
        <location evidence="1">Cell membrane</location>
    </subcellularLocation>
</comment>
<dbReference type="SUPFAM" id="SSF48726">
    <property type="entry name" value="Immunoglobulin"/>
    <property type="match status" value="2"/>
</dbReference>
<dbReference type="InterPro" id="IPR007110">
    <property type="entry name" value="Ig-like_dom"/>
</dbReference>
<evidence type="ECO:0000256" key="3">
    <source>
        <dbReference type="ARBA" id="ARBA00022729"/>
    </source>
</evidence>
<dbReference type="SMART" id="SM00409">
    <property type="entry name" value="IG"/>
    <property type="match status" value="2"/>
</dbReference>
<dbReference type="PANTHER" id="PTHR19433">
    <property type="entry name" value="T-CELL RECEPTOR ALPHA CHAIN V REGION-RELATED"/>
    <property type="match status" value="1"/>
</dbReference>
<name>A0A6P7J477_9TELE</name>
<evidence type="ECO:0000256" key="6">
    <source>
        <dbReference type="ARBA" id="ARBA00023157"/>
    </source>
</evidence>
<organism evidence="11 12">
    <name type="scientific">Parambassis ranga</name>
    <name type="common">Indian glassy fish</name>
    <dbReference type="NCBI Taxonomy" id="210632"/>
    <lineage>
        <taxon>Eukaryota</taxon>
        <taxon>Metazoa</taxon>
        <taxon>Chordata</taxon>
        <taxon>Craniata</taxon>
        <taxon>Vertebrata</taxon>
        <taxon>Euteleostomi</taxon>
        <taxon>Actinopterygii</taxon>
        <taxon>Neopterygii</taxon>
        <taxon>Teleostei</taxon>
        <taxon>Neoteleostei</taxon>
        <taxon>Acanthomorphata</taxon>
        <taxon>Ovalentaria</taxon>
        <taxon>Ambassidae</taxon>
        <taxon>Parambassis</taxon>
    </lineage>
</organism>
<dbReference type="SMART" id="SM00406">
    <property type="entry name" value="IGv"/>
    <property type="match status" value="2"/>
</dbReference>
<evidence type="ECO:0000256" key="1">
    <source>
        <dbReference type="ARBA" id="ARBA00004236"/>
    </source>
</evidence>
<dbReference type="InterPro" id="IPR003598">
    <property type="entry name" value="Ig_sub2"/>
</dbReference>
<dbReference type="InterPro" id="IPR013106">
    <property type="entry name" value="Ig_V-set"/>
</dbReference>
<feature type="domain" description="Ig-like" evidence="10">
    <location>
        <begin position="142"/>
        <end position="235"/>
    </location>
</feature>
<evidence type="ECO:0000256" key="4">
    <source>
        <dbReference type="ARBA" id="ARBA00022859"/>
    </source>
</evidence>
<dbReference type="Pfam" id="PF07686">
    <property type="entry name" value="V-set"/>
    <property type="match status" value="1"/>
</dbReference>
<dbReference type="FunCoup" id="A0A6P7J477">
    <property type="interactions" value="9"/>
</dbReference>